<dbReference type="PANTHER" id="PTHR33545:SF9">
    <property type="entry name" value="UPF0750 MEMBRANE PROTEIN YITE"/>
    <property type="match status" value="1"/>
</dbReference>
<feature type="transmembrane region" description="Helical" evidence="6">
    <location>
        <begin position="109"/>
        <end position="130"/>
    </location>
</feature>
<dbReference type="InterPro" id="IPR019264">
    <property type="entry name" value="DUF2179"/>
</dbReference>
<feature type="transmembrane region" description="Helical" evidence="6">
    <location>
        <begin position="57"/>
        <end position="75"/>
    </location>
</feature>
<comment type="subcellular location">
    <subcellularLocation>
        <location evidence="1">Cell membrane</location>
        <topology evidence="1">Multi-pass membrane protein</topology>
    </subcellularLocation>
</comment>
<dbReference type="Gene3D" id="3.30.70.120">
    <property type="match status" value="1"/>
</dbReference>
<dbReference type="Proteomes" id="UP000469440">
    <property type="component" value="Unassembled WGS sequence"/>
</dbReference>
<dbReference type="PANTHER" id="PTHR33545">
    <property type="entry name" value="UPF0750 MEMBRANE PROTEIN YITT-RELATED"/>
    <property type="match status" value="1"/>
</dbReference>
<feature type="transmembrane region" description="Helical" evidence="6">
    <location>
        <begin position="9"/>
        <end position="26"/>
    </location>
</feature>
<dbReference type="AlphaFoldDB" id="A0A6N8HX29"/>
<sequence>MKKDSAREFALITLSTLVISAGIYFFKFPNNFTFGGVSGLSVVLGYVTPLSPASVNFVLNALLVVCGFIFLGRSFGVKTVYASFLLSGTVWVLERLVPMKRPLTDDPMLELVFAVLLPAFGSALLFHSGASSGGTDIVAMILKKYTSVDIGRALFFSDLLITLSSFLVFSIKTALFSFLGLLAKSLIVDSVIENINLNKYFNVICSEPEQILEYIVKKLNRSATVCDAVGAYSHHHKYIIFTVMNRSQAAQLRRYIRSVEPEAFLLICNTSEIIGRGFHSE</sequence>
<reference evidence="8 9" key="1">
    <citation type="submission" date="2019-09" db="EMBL/GenBank/DDBJ databases">
        <title>Genome sequence of Clostridium sp. EA1.</title>
        <authorList>
            <person name="Poehlein A."/>
            <person name="Bengelsdorf F.R."/>
            <person name="Daniel R."/>
        </authorList>
    </citation>
    <scope>NUCLEOTIDE SEQUENCE [LARGE SCALE GENOMIC DNA]</scope>
    <source>
        <strain evidence="8 9">EA1</strain>
    </source>
</reference>
<evidence type="ECO:0000256" key="6">
    <source>
        <dbReference type="SAM" id="Phobius"/>
    </source>
</evidence>
<dbReference type="RefSeq" id="WP_156990031.1">
    <property type="nucleotide sequence ID" value="NZ_VWXL01000027.1"/>
</dbReference>
<dbReference type="InterPro" id="IPR051461">
    <property type="entry name" value="UPF0750_membrane"/>
</dbReference>
<evidence type="ECO:0000256" key="1">
    <source>
        <dbReference type="ARBA" id="ARBA00004651"/>
    </source>
</evidence>
<evidence type="ECO:0000313" key="8">
    <source>
        <dbReference type="EMBL" id="MVB10404.1"/>
    </source>
</evidence>
<dbReference type="Pfam" id="PF02588">
    <property type="entry name" value="YitT_membrane"/>
    <property type="match status" value="1"/>
</dbReference>
<feature type="transmembrane region" description="Helical" evidence="6">
    <location>
        <begin position="150"/>
        <end position="169"/>
    </location>
</feature>
<evidence type="ECO:0000259" key="7">
    <source>
        <dbReference type="Pfam" id="PF10035"/>
    </source>
</evidence>
<dbReference type="InterPro" id="IPR015867">
    <property type="entry name" value="N-reg_PII/ATP_PRibTrfase_C"/>
</dbReference>
<protein>
    <submittedName>
        <fullName evidence="8">Putative 5xTM membrane BCR, YitT family</fullName>
    </submittedName>
</protein>
<evidence type="ECO:0000256" key="5">
    <source>
        <dbReference type="ARBA" id="ARBA00023136"/>
    </source>
</evidence>
<keyword evidence="2" id="KW-1003">Cell membrane</keyword>
<name>A0A6N8HX29_9FIRM</name>
<keyword evidence="5 6" id="KW-0472">Membrane</keyword>
<keyword evidence="4 6" id="KW-1133">Transmembrane helix</keyword>
<keyword evidence="9" id="KW-1185">Reference proteome</keyword>
<keyword evidence="3 6" id="KW-0812">Transmembrane</keyword>
<gene>
    <name evidence="8" type="ORF">CAFE_10920</name>
</gene>
<dbReference type="InterPro" id="IPR003740">
    <property type="entry name" value="YitT"/>
</dbReference>
<dbReference type="Pfam" id="PF10035">
    <property type="entry name" value="DUF2179"/>
    <property type="match status" value="1"/>
</dbReference>
<dbReference type="PIRSF" id="PIRSF006483">
    <property type="entry name" value="Membrane_protein_YitT"/>
    <property type="match status" value="1"/>
</dbReference>
<comment type="caution">
    <text evidence="8">The sequence shown here is derived from an EMBL/GenBank/DDBJ whole genome shotgun (WGS) entry which is preliminary data.</text>
</comment>
<evidence type="ECO:0000256" key="3">
    <source>
        <dbReference type="ARBA" id="ARBA00022692"/>
    </source>
</evidence>
<dbReference type="OrthoDB" id="3180973at2"/>
<dbReference type="GO" id="GO:0005886">
    <property type="term" value="C:plasma membrane"/>
    <property type="evidence" value="ECO:0007669"/>
    <property type="project" value="UniProtKB-SubCell"/>
</dbReference>
<evidence type="ECO:0000313" key="9">
    <source>
        <dbReference type="Proteomes" id="UP000469440"/>
    </source>
</evidence>
<accession>A0A6N8HX29</accession>
<dbReference type="EMBL" id="VWXL01000027">
    <property type="protein sequence ID" value="MVB10404.1"/>
    <property type="molecule type" value="Genomic_DNA"/>
</dbReference>
<feature type="transmembrane region" description="Helical" evidence="6">
    <location>
        <begin position="81"/>
        <end position="97"/>
    </location>
</feature>
<feature type="domain" description="DUF2179" evidence="7">
    <location>
        <begin position="221"/>
        <end position="275"/>
    </location>
</feature>
<proteinExistence type="predicted"/>
<evidence type="ECO:0000256" key="2">
    <source>
        <dbReference type="ARBA" id="ARBA00022475"/>
    </source>
</evidence>
<evidence type="ECO:0000256" key="4">
    <source>
        <dbReference type="ARBA" id="ARBA00022989"/>
    </source>
</evidence>
<organism evidence="8 9">
    <name type="scientific">Caproicibacter fermentans</name>
    <dbReference type="NCBI Taxonomy" id="2576756"/>
    <lineage>
        <taxon>Bacteria</taxon>
        <taxon>Bacillati</taxon>
        <taxon>Bacillota</taxon>
        <taxon>Clostridia</taxon>
        <taxon>Eubacteriales</taxon>
        <taxon>Acutalibacteraceae</taxon>
        <taxon>Caproicibacter</taxon>
    </lineage>
</organism>
<dbReference type="CDD" id="cd16380">
    <property type="entry name" value="YitT_C"/>
    <property type="match status" value="1"/>
</dbReference>